<dbReference type="EMBL" id="UINC01057433">
    <property type="protein sequence ID" value="SVB78567.1"/>
    <property type="molecule type" value="Genomic_DNA"/>
</dbReference>
<protein>
    <submittedName>
        <fullName evidence="1">Uncharacterized protein</fullName>
    </submittedName>
</protein>
<evidence type="ECO:0000313" key="1">
    <source>
        <dbReference type="EMBL" id="SVB78567.1"/>
    </source>
</evidence>
<organism evidence="1">
    <name type="scientific">marine metagenome</name>
    <dbReference type="NCBI Taxonomy" id="408172"/>
    <lineage>
        <taxon>unclassified sequences</taxon>
        <taxon>metagenomes</taxon>
        <taxon>ecological metagenomes</taxon>
    </lineage>
</organism>
<accession>A0A382GV50</accession>
<gene>
    <name evidence="1" type="ORF">METZ01_LOCUS231421</name>
</gene>
<name>A0A382GV50_9ZZZZ</name>
<sequence length="62" mass="6695">MPKVFNILPVNLIKKKNPLHCDVCDLIPDQAPDGEDNFLGGWGQTKFTNDSVALLIAEVGSG</sequence>
<dbReference type="AlphaFoldDB" id="A0A382GV50"/>
<proteinExistence type="predicted"/>
<reference evidence="1" key="1">
    <citation type="submission" date="2018-05" db="EMBL/GenBank/DDBJ databases">
        <authorList>
            <person name="Lanie J.A."/>
            <person name="Ng W.-L."/>
            <person name="Kazmierczak K.M."/>
            <person name="Andrzejewski T.M."/>
            <person name="Davidsen T.M."/>
            <person name="Wayne K.J."/>
            <person name="Tettelin H."/>
            <person name="Glass J.I."/>
            <person name="Rusch D."/>
            <person name="Podicherti R."/>
            <person name="Tsui H.-C.T."/>
            <person name="Winkler M.E."/>
        </authorList>
    </citation>
    <scope>NUCLEOTIDE SEQUENCE</scope>
</reference>